<dbReference type="GO" id="GO:0033185">
    <property type="term" value="C:dolichol-phosphate-mannose synthase complex"/>
    <property type="evidence" value="ECO:0007669"/>
    <property type="project" value="TreeGrafter"/>
</dbReference>
<evidence type="ECO:0000256" key="5">
    <source>
        <dbReference type="ARBA" id="ARBA00022989"/>
    </source>
</evidence>
<evidence type="ECO:0000256" key="4">
    <source>
        <dbReference type="ARBA" id="ARBA00022824"/>
    </source>
</evidence>
<dbReference type="AlphaFoldDB" id="A0A166MNK9"/>
<evidence type="ECO:0000313" key="9">
    <source>
        <dbReference type="Proteomes" id="UP000076532"/>
    </source>
</evidence>
<dbReference type="Proteomes" id="UP000076532">
    <property type="component" value="Unassembled WGS sequence"/>
</dbReference>
<keyword evidence="6 7" id="KW-0472">Membrane</keyword>
<evidence type="ECO:0000256" key="3">
    <source>
        <dbReference type="ARBA" id="ARBA00022692"/>
    </source>
</evidence>
<gene>
    <name evidence="8" type="ORF">FIBSPDRAFT_785075</name>
</gene>
<comment type="subcellular location">
    <subcellularLocation>
        <location evidence="1 7">Endoplasmic reticulum membrane</location>
        <topology evidence="1 7">Multi-pass membrane protein</topology>
    </subcellularLocation>
</comment>
<feature type="transmembrane region" description="Helical" evidence="7">
    <location>
        <begin position="43"/>
        <end position="64"/>
    </location>
</feature>
<dbReference type="PANTHER" id="PTHR16433:SF0">
    <property type="entry name" value="DOLICHOL-PHOSPHATE MANNOSYLTRANSFERASE SUBUNIT 3"/>
    <property type="match status" value="1"/>
</dbReference>
<reference evidence="8 9" key="1">
    <citation type="journal article" date="2016" name="Mol. Biol. Evol.">
        <title>Comparative Genomics of Early-Diverging Mushroom-Forming Fungi Provides Insights into the Origins of Lignocellulose Decay Capabilities.</title>
        <authorList>
            <person name="Nagy L.G."/>
            <person name="Riley R."/>
            <person name="Tritt A."/>
            <person name="Adam C."/>
            <person name="Daum C."/>
            <person name="Floudas D."/>
            <person name="Sun H."/>
            <person name="Yadav J.S."/>
            <person name="Pangilinan J."/>
            <person name="Larsson K.H."/>
            <person name="Matsuura K."/>
            <person name="Barry K."/>
            <person name="Labutti K."/>
            <person name="Kuo R."/>
            <person name="Ohm R.A."/>
            <person name="Bhattacharya S.S."/>
            <person name="Shirouzu T."/>
            <person name="Yoshinaga Y."/>
            <person name="Martin F.M."/>
            <person name="Grigoriev I.V."/>
            <person name="Hibbett D.S."/>
        </authorList>
    </citation>
    <scope>NUCLEOTIDE SEQUENCE [LARGE SCALE GENOMIC DNA]</scope>
    <source>
        <strain evidence="8 9">CBS 109695</strain>
    </source>
</reference>
<feature type="transmembrane region" description="Helical" evidence="7">
    <location>
        <begin position="7"/>
        <end position="31"/>
    </location>
</feature>
<evidence type="ECO:0000313" key="8">
    <source>
        <dbReference type="EMBL" id="KZP24154.1"/>
    </source>
</evidence>
<proteinExistence type="inferred from homology"/>
<dbReference type="InterPro" id="IPR013174">
    <property type="entry name" value="DPM3"/>
</dbReference>
<dbReference type="Pfam" id="PF08285">
    <property type="entry name" value="DPM3"/>
    <property type="match status" value="1"/>
</dbReference>
<accession>A0A166MNK9</accession>
<dbReference type="GO" id="GO:0005789">
    <property type="term" value="C:endoplasmic reticulum membrane"/>
    <property type="evidence" value="ECO:0007669"/>
    <property type="project" value="UniProtKB-SubCell"/>
</dbReference>
<evidence type="ECO:0000256" key="2">
    <source>
        <dbReference type="ARBA" id="ARBA00010430"/>
    </source>
</evidence>
<keyword evidence="8" id="KW-0328">Glycosyltransferase</keyword>
<dbReference type="GO" id="GO:0006506">
    <property type="term" value="P:GPI anchor biosynthetic process"/>
    <property type="evidence" value="ECO:0007669"/>
    <property type="project" value="TreeGrafter"/>
</dbReference>
<evidence type="ECO:0000256" key="1">
    <source>
        <dbReference type="ARBA" id="ARBA00004477"/>
    </source>
</evidence>
<keyword evidence="4 7" id="KW-0256">Endoplasmic reticulum</keyword>
<name>A0A166MNK9_9AGAM</name>
<dbReference type="STRING" id="436010.A0A166MNK9"/>
<comment type="similarity">
    <text evidence="2 7">Belongs to the DPM3 family.</text>
</comment>
<keyword evidence="3 7" id="KW-0812">Transmembrane</keyword>
<dbReference type="PANTHER" id="PTHR16433">
    <property type="entry name" value="DOLICHOL-PHOSPHATE MANNOSYLTRANSFERASE SUBUNIT 3"/>
    <property type="match status" value="1"/>
</dbReference>
<comment type="subunit">
    <text evidence="7">Component of the dolichol-phosphate mannose (DPM) synthase complex.</text>
</comment>
<dbReference type="GO" id="GO:0016757">
    <property type="term" value="F:glycosyltransferase activity"/>
    <property type="evidence" value="ECO:0007669"/>
    <property type="project" value="UniProtKB-KW"/>
</dbReference>
<keyword evidence="5 7" id="KW-1133">Transmembrane helix</keyword>
<dbReference type="EMBL" id="KV417528">
    <property type="protein sequence ID" value="KZP24154.1"/>
    <property type="molecule type" value="Genomic_DNA"/>
</dbReference>
<organism evidence="8 9">
    <name type="scientific">Athelia psychrophila</name>
    <dbReference type="NCBI Taxonomy" id="1759441"/>
    <lineage>
        <taxon>Eukaryota</taxon>
        <taxon>Fungi</taxon>
        <taxon>Dikarya</taxon>
        <taxon>Basidiomycota</taxon>
        <taxon>Agaricomycotina</taxon>
        <taxon>Agaricomycetes</taxon>
        <taxon>Agaricomycetidae</taxon>
        <taxon>Atheliales</taxon>
        <taxon>Atheliaceae</taxon>
        <taxon>Athelia</taxon>
    </lineage>
</organism>
<sequence length="95" mass="10718">MARVHRLAAILTILASLYALLFFAILPVPFVEHAIVEKVLPTIPWWALVSFGSYSLWSMGWGLWSVRDCPDAYNELLEEISLAKNDLRTKGVTVD</sequence>
<keyword evidence="8" id="KW-0808">Transferase</keyword>
<evidence type="ECO:0000256" key="7">
    <source>
        <dbReference type="RuleBase" id="RU365085"/>
    </source>
</evidence>
<feature type="non-terminal residue" evidence="8">
    <location>
        <position position="95"/>
    </location>
</feature>
<keyword evidence="9" id="KW-1185">Reference proteome</keyword>
<comment type="function">
    <text evidence="7">Stabilizer subunit of the dolichol-phosphate mannose (DPM) synthase complex; tethers catalytic subunit to the ER.</text>
</comment>
<comment type="pathway">
    <text evidence="7">Protein modification; protein glycosylation.</text>
</comment>
<dbReference type="UniPathway" id="UPA00378"/>
<dbReference type="OrthoDB" id="2014333at2759"/>
<evidence type="ECO:0000256" key="6">
    <source>
        <dbReference type="ARBA" id="ARBA00023136"/>
    </source>
</evidence>
<protein>
    <recommendedName>
        <fullName evidence="7">Dolichol-phosphate mannosyltransferase subunit 3</fullName>
    </recommendedName>
</protein>